<proteinExistence type="predicted"/>
<dbReference type="InterPro" id="IPR024796">
    <property type="entry name" value="T4_endonuc_V"/>
</dbReference>
<organism evidence="2 3">
    <name type="scientific">Neomesorhizobium albiziae</name>
    <dbReference type="NCBI Taxonomy" id="335020"/>
    <lineage>
        <taxon>Bacteria</taxon>
        <taxon>Pseudomonadati</taxon>
        <taxon>Pseudomonadota</taxon>
        <taxon>Alphaproteobacteria</taxon>
        <taxon>Hyphomicrobiales</taxon>
        <taxon>Phyllobacteriaceae</taxon>
        <taxon>Neomesorhizobium</taxon>
    </lineage>
</organism>
<accession>A0A1I4DWF2</accession>
<sequence length="145" mass="16252">MTRINCVPPSELSGPHLVAEYWELPRVFALARAAALRGESPADPCNPRFYTLGAGHIRFFYCRLGYLARRQASLVQEMLARGYRPAFVATAELMAGIPQEWCEDWEPPAVAIAANRARIAERLLQQQSRKPSKAQLRISAERSAL</sequence>
<reference evidence="2 3" key="1">
    <citation type="submission" date="2016-10" db="EMBL/GenBank/DDBJ databases">
        <authorList>
            <person name="Varghese N."/>
            <person name="Submissions S."/>
        </authorList>
    </citation>
    <scope>NUCLEOTIDE SEQUENCE [LARGE SCALE GENOMIC DNA]</scope>
    <source>
        <strain evidence="2 3">DSM 21822</strain>
    </source>
</reference>
<dbReference type="RefSeq" id="WP_149762759.1">
    <property type="nucleotide sequence ID" value="NZ_BSPE01000046.1"/>
</dbReference>
<name>A0A1I4DWF2_9HYPH</name>
<dbReference type="EMBL" id="FOSL01000020">
    <property type="protein sequence ID" value="SFK97353.1"/>
    <property type="molecule type" value="Genomic_DNA"/>
</dbReference>
<dbReference type="OrthoDB" id="7861056at2"/>
<dbReference type="GO" id="GO:0016829">
    <property type="term" value="F:lyase activity"/>
    <property type="evidence" value="ECO:0007669"/>
    <property type="project" value="UniProtKB-KW"/>
</dbReference>
<keyword evidence="3" id="KW-1185">Reference proteome</keyword>
<keyword evidence="2" id="KW-0456">Lyase</keyword>
<dbReference type="SUPFAM" id="SSF47077">
    <property type="entry name" value="T4 endonuclease V"/>
    <property type="match status" value="1"/>
</dbReference>
<gene>
    <name evidence="2" type="ORF">SAMN04488498_12024</name>
</gene>
<evidence type="ECO:0000256" key="1">
    <source>
        <dbReference type="PIRSR" id="PIRSR001000-1"/>
    </source>
</evidence>
<protein>
    <submittedName>
        <fullName evidence="2">Pyrimidine dimer DNA glycosylase /DNA-(Apurinic or apyrimidinic site) lyase</fullName>
    </submittedName>
</protein>
<feature type="active site" description="Proton acceptor" evidence="1">
    <location>
        <position position="23"/>
    </location>
</feature>
<dbReference type="AlphaFoldDB" id="A0A1I4DWF2"/>
<dbReference type="Pfam" id="PF03013">
    <property type="entry name" value="Pyr_excise"/>
    <property type="match status" value="1"/>
</dbReference>
<dbReference type="Proteomes" id="UP000323300">
    <property type="component" value="Unassembled WGS sequence"/>
</dbReference>
<dbReference type="InterPro" id="IPR004260">
    <property type="entry name" value="Pyr-dimer_DNA_glycosylase"/>
</dbReference>
<evidence type="ECO:0000313" key="3">
    <source>
        <dbReference type="Proteomes" id="UP000323300"/>
    </source>
</evidence>
<dbReference type="Gene3D" id="1.10.440.10">
    <property type="entry name" value="T4 endonuclease V"/>
    <property type="match status" value="1"/>
</dbReference>
<evidence type="ECO:0000313" key="2">
    <source>
        <dbReference type="EMBL" id="SFK97353.1"/>
    </source>
</evidence>
<dbReference type="PIRSF" id="PIRSF001000">
    <property type="entry name" value="PDG_ENDV"/>
    <property type="match status" value="1"/>
</dbReference>